<dbReference type="SUPFAM" id="SSF50156">
    <property type="entry name" value="PDZ domain-like"/>
    <property type="match status" value="1"/>
</dbReference>
<evidence type="ECO:0000313" key="11">
    <source>
        <dbReference type="Proteomes" id="UP000309016"/>
    </source>
</evidence>
<dbReference type="AlphaFoldDB" id="A0A5B7X8I4"/>
<dbReference type="KEGG" id="afla:FHG64_07625"/>
<dbReference type="Pfam" id="PF17804">
    <property type="entry name" value="TSP_NTD"/>
    <property type="match status" value="1"/>
</dbReference>
<dbReference type="Pfam" id="PF11818">
    <property type="entry name" value="DUF3340"/>
    <property type="match status" value="1"/>
</dbReference>
<protein>
    <submittedName>
        <fullName evidence="10">Tail-specific protease</fullName>
    </submittedName>
</protein>
<evidence type="ECO:0000256" key="6">
    <source>
        <dbReference type="SAM" id="Coils"/>
    </source>
</evidence>
<keyword evidence="6" id="KW-0175">Coiled coil</keyword>
<keyword evidence="11" id="KW-1185">Reference proteome</keyword>
<feature type="domain" description="PDZ" evidence="9">
    <location>
        <begin position="279"/>
        <end position="364"/>
    </location>
</feature>
<dbReference type="CDD" id="cd07560">
    <property type="entry name" value="Peptidase_S41_CPP"/>
    <property type="match status" value="1"/>
</dbReference>
<evidence type="ECO:0000256" key="8">
    <source>
        <dbReference type="SAM" id="SignalP"/>
    </source>
</evidence>
<keyword evidence="2 5" id="KW-0645">Protease</keyword>
<dbReference type="InterPro" id="IPR029045">
    <property type="entry name" value="ClpP/crotonase-like_dom_sf"/>
</dbReference>
<keyword evidence="3 5" id="KW-0378">Hydrolase</keyword>
<keyword evidence="4 5" id="KW-0720">Serine protease</keyword>
<dbReference type="SMART" id="SM00245">
    <property type="entry name" value="TSPc"/>
    <property type="match status" value="1"/>
</dbReference>
<reference evidence="10 11" key="1">
    <citation type="submission" date="2019-06" db="EMBL/GenBank/DDBJ databases">
        <title>Complete genome sequence of Antarcticibacterium flavum KCTC 52984T from an Antarctic marine sediment.</title>
        <authorList>
            <person name="Lee Y.M."/>
            <person name="Shin S.C."/>
        </authorList>
    </citation>
    <scope>NUCLEOTIDE SEQUENCE [LARGE SCALE GENOMIC DNA]</scope>
    <source>
        <strain evidence="10 11">KCTC 52984</strain>
    </source>
</reference>
<proteinExistence type="inferred from homology"/>
<dbReference type="InterPro" id="IPR036034">
    <property type="entry name" value="PDZ_sf"/>
</dbReference>
<dbReference type="Pfam" id="PF03572">
    <property type="entry name" value="Peptidase_S41"/>
    <property type="match status" value="1"/>
</dbReference>
<accession>A0A5B7X8I4</accession>
<dbReference type="InterPro" id="IPR040573">
    <property type="entry name" value="TSP_N"/>
</dbReference>
<dbReference type="SMART" id="SM00228">
    <property type="entry name" value="PDZ"/>
    <property type="match status" value="1"/>
</dbReference>
<dbReference type="InterPro" id="IPR004447">
    <property type="entry name" value="Peptidase_S41A"/>
</dbReference>
<feature type="region of interest" description="Disordered" evidence="7">
    <location>
        <begin position="190"/>
        <end position="225"/>
    </location>
</feature>
<dbReference type="SUPFAM" id="SSF52096">
    <property type="entry name" value="ClpP/crotonase"/>
    <property type="match status" value="1"/>
</dbReference>
<feature type="signal peptide" evidence="8">
    <location>
        <begin position="1"/>
        <end position="22"/>
    </location>
</feature>
<evidence type="ECO:0000256" key="2">
    <source>
        <dbReference type="ARBA" id="ARBA00022670"/>
    </source>
</evidence>
<dbReference type="GO" id="GO:0008236">
    <property type="term" value="F:serine-type peptidase activity"/>
    <property type="evidence" value="ECO:0007669"/>
    <property type="project" value="UniProtKB-KW"/>
</dbReference>
<dbReference type="GO" id="GO:0030288">
    <property type="term" value="C:outer membrane-bounded periplasmic space"/>
    <property type="evidence" value="ECO:0007669"/>
    <property type="project" value="TreeGrafter"/>
</dbReference>
<feature type="chain" id="PRO_5022868968" evidence="8">
    <location>
        <begin position="23"/>
        <end position="741"/>
    </location>
</feature>
<keyword evidence="8" id="KW-0732">Signal</keyword>
<dbReference type="OrthoDB" id="9812068at2"/>
<dbReference type="EMBL" id="CP040812">
    <property type="protein sequence ID" value="QCY71390.1"/>
    <property type="molecule type" value="Genomic_DNA"/>
</dbReference>
<dbReference type="GO" id="GO:0007165">
    <property type="term" value="P:signal transduction"/>
    <property type="evidence" value="ECO:0007669"/>
    <property type="project" value="TreeGrafter"/>
</dbReference>
<evidence type="ECO:0000313" key="10">
    <source>
        <dbReference type="EMBL" id="QCY71390.1"/>
    </source>
</evidence>
<feature type="compositionally biased region" description="Basic and acidic residues" evidence="7">
    <location>
        <begin position="190"/>
        <end position="204"/>
    </location>
</feature>
<dbReference type="InterPro" id="IPR001478">
    <property type="entry name" value="PDZ"/>
</dbReference>
<dbReference type="PROSITE" id="PS51257">
    <property type="entry name" value="PROKAR_LIPOPROTEIN"/>
    <property type="match status" value="1"/>
</dbReference>
<evidence type="ECO:0000256" key="3">
    <source>
        <dbReference type="ARBA" id="ARBA00022801"/>
    </source>
</evidence>
<evidence type="ECO:0000256" key="5">
    <source>
        <dbReference type="RuleBase" id="RU004404"/>
    </source>
</evidence>
<sequence>MKRNYKILIVVLLMAVASCSFTTKTSNDPNKDKLLLDLITYVLDRGHFDAKDIDDDFSREVYKDYLGGIDPLKRFFYKEDIEEFAAYEDRIDDLIKDKDLSFFDLTHERLQQRMKEVREIYKEILAEPFDFTEEEEINTNYDEIEYVSSREELKERWRKQLKFTTLSTFYDKKQEQEGVKDEDLEDYTYEDHDGTLENPVKEPGKIAATDEDGEPREKKTDAELEKEAREVTLTSMDEYFDFTEELERKDYFSVYVNAIVEEFDPHTFYFAPQDKDRFDIAMSGKLEGIGARLQKKSDNITIMEVISGGPAWMSDQLSEGDVILKVKQEDEENPVSIVGMRLDDAVNLIKGPKDSKVTLTVRKKVLGNIEDVTITRDVVELEETYAKSAKVNKDGRVFGLINLPKFYFDMENYSARNAAGDVKQEIIRLKEEGMEGLVLDLRNNGGGSLKTVVDIAGLFIEKGPIVQVKSKMEGQEVLEDKDPSILWDGPLVILVNELSASASEILAAAMQDYKRAIIIGSKQTYGKGTVQNVIDLNQTVRSNEYGDLGALKLTTQKFYRVNGGSTQLEGVKSDVVVPDRYSYIDIGEKDYENPLPWDQIKPAKYKIWDGYIDYDDVIEKSKERMAASEQLNLISENAKWVKTQRDEEIYPLKYEAYHKQRASTKEEAKRFNEISKYSSNLTYESLPYEVAQAEKDSVLKEKRVRWHKSLSSDVYVEEAINVLGDIQVNNIKKSKLADIRK</sequence>
<feature type="coiled-coil region" evidence="6">
    <location>
        <begin position="77"/>
        <end position="127"/>
    </location>
</feature>
<dbReference type="InterPro" id="IPR020992">
    <property type="entry name" value="Tail_Prtase_C"/>
</dbReference>
<gene>
    <name evidence="10" type="ORF">FHG64_07625</name>
</gene>
<feature type="compositionally biased region" description="Basic and acidic residues" evidence="7">
    <location>
        <begin position="215"/>
        <end position="225"/>
    </location>
</feature>
<dbReference type="PANTHER" id="PTHR32060">
    <property type="entry name" value="TAIL-SPECIFIC PROTEASE"/>
    <property type="match status" value="1"/>
</dbReference>
<dbReference type="InterPro" id="IPR005151">
    <property type="entry name" value="Tail-specific_protease"/>
</dbReference>
<dbReference type="Gene3D" id="2.30.42.10">
    <property type="match status" value="1"/>
</dbReference>
<name>A0A5B7X8I4_9FLAO</name>
<dbReference type="GO" id="GO:0006508">
    <property type="term" value="P:proteolysis"/>
    <property type="evidence" value="ECO:0007669"/>
    <property type="project" value="UniProtKB-KW"/>
</dbReference>
<comment type="similarity">
    <text evidence="1 5">Belongs to the peptidase S41A family.</text>
</comment>
<dbReference type="Proteomes" id="UP000309016">
    <property type="component" value="Chromosome"/>
</dbReference>
<dbReference type="RefSeq" id="WP_139067924.1">
    <property type="nucleotide sequence ID" value="NZ_CP040812.1"/>
</dbReference>
<dbReference type="Gene3D" id="3.90.226.10">
    <property type="entry name" value="2-enoyl-CoA Hydratase, Chain A, domain 1"/>
    <property type="match status" value="1"/>
</dbReference>
<dbReference type="NCBIfam" id="TIGR00225">
    <property type="entry name" value="prc"/>
    <property type="match status" value="1"/>
</dbReference>
<evidence type="ECO:0000256" key="1">
    <source>
        <dbReference type="ARBA" id="ARBA00009179"/>
    </source>
</evidence>
<evidence type="ECO:0000259" key="9">
    <source>
        <dbReference type="PROSITE" id="PS50106"/>
    </source>
</evidence>
<dbReference type="PROSITE" id="PS50106">
    <property type="entry name" value="PDZ"/>
    <property type="match status" value="1"/>
</dbReference>
<evidence type="ECO:0000256" key="4">
    <source>
        <dbReference type="ARBA" id="ARBA00022825"/>
    </source>
</evidence>
<dbReference type="Pfam" id="PF00595">
    <property type="entry name" value="PDZ"/>
    <property type="match status" value="1"/>
</dbReference>
<dbReference type="PANTHER" id="PTHR32060:SF22">
    <property type="entry name" value="CARBOXYL-TERMINAL-PROCESSING PEPTIDASE 3, CHLOROPLASTIC"/>
    <property type="match status" value="1"/>
</dbReference>
<evidence type="ECO:0000256" key="7">
    <source>
        <dbReference type="SAM" id="MobiDB-lite"/>
    </source>
</evidence>
<dbReference type="GO" id="GO:0004175">
    <property type="term" value="F:endopeptidase activity"/>
    <property type="evidence" value="ECO:0007669"/>
    <property type="project" value="TreeGrafter"/>
</dbReference>
<organism evidence="10 11">
    <name type="scientific">Antarcticibacterium flavum</name>
    <dbReference type="NCBI Taxonomy" id="2058175"/>
    <lineage>
        <taxon>Bacteria</taxon>
        <taxon>Pseudomonadati</taxon>
        <taxon>Bacteroidota</taxon>
        <taxon>Flavobacteriia</taxon>
        <taxon>Flavobacteriales</taxon>
        <taxon>Flavobacteriaceae</taxon>
        <taxon>Antarcticibacterium</taxon>
    </lineage>
</organism>
<dbReference type="CDD" id="cd06782">
    <property type="entry name" value="cpPDZ_CPP-like"/>
    <property type="match status" value="1"/>
</dbReference>